<reference evidence="2" key="1">
    <citation type="submission" date="2022-11" db="UniProtKB">
        <authorList>
            <consortium name="WormBaseParasite"/>
        </authorList>
    </citation>
    <scope>IDENTIFICATION</scope>
</reference>
<name>A0A915JXP3_ROMCU</name>
<accession>A0A915JXP3</accession>
<evidence type="ECO:0000313" key="1">
    <source>
        <dbReference type="Proteomes" id="UP000887565"/>
    </source>
</evidence>
<organism evidence="1 2">
    <name type="scientific">Romanomermis culicivorax</name>
    <name type="common">Nematode worm</name>
    <dbReference type="NCBI Taxonomy" id="13658"/>
    <lineage>
        <taxon>Eukaryota</taxon>
        <taxon>Metazoa</taxon>
        <taxon>Ecdysozoa</taxon>
        <taxon>Nematoda</taxon>
        <taxon>Enoplea</taxon>
        <taxon>Dorylaimia</taxon>
        <taxon>Mermithida</taxon>
        <taxon>Mermithoidea</taxon>
        <taxon>Mermithidae</taxon>
        <taxon>Romanomermis</taxon>
    </lineage>
</organism>
<proteinExistence type="predicted"/>
<sequence length="298" mass="32201">MLNKPIGKISPIQSTPLNHRKLILESIPTISVANVIRDPAMEHCPKEVQTTPVVHEIIFVKQFLAPWEQHIHYNAVPAPYVTMPMDSSSASYQSSELQLALQALPSSTTVLTTALDTPAISQSTSAANMVIPSKEIASAAPIVTELAVPIFLVAQVSVSISPHCEQWVNSTAFPTTTASIPHVIVQPLATNNVAAELPIETAIVNVTNGHCPLLFINNTPNSIKLCPNQLIAIAKHMLGHTESSVDCQVATAATDRDLTDHKPAALDKSFPCHTNQQKLDFALNKMTKKTYITTAQKT</sequence>
<evidence type="ECO:0000313" key="2">
    <source>
        <dbReference type="WBParaSite" id="nRc.2.0.1.t30789-RA"/>
    </source>
</evidence>
<keyword evidence="1" id="KW-1185">Reference proteome</keyword>
<protein>
    <submittedName>
        <fullName evidence="2">Uncharacterized protein</fullName>
    </submittedName>
</protein>
<dbReference type="WBParaSite" id="nRc.2.0.1.t30789-RA">
    <property type="protein sequence ID" value="nRc.2.0.1.t30789-RA"/>
    <property type="gene ID" value="nRc.2.0.1.g30789"/>
</dbReference>
<dbReference type="Proteomes" id="UP000887565">
    <property type="component" value="Unplaced"/>
</dbReference>
<dbReference type="AlphaFoldDB" id="A0A915JXP3"/>